<dbReference type="EMBL" id="CP069370">
    <property type="protein sequence ID" value="QYZ69924.1"/>
    <property type="molecule type" value="Genomic_DNA"/>
</dbReference>
<dbReference type="Proteomes" id="UP000826300">
    <property type="component" value="Chromosome"/>
</dbReference>
<dbReference type="AlphaFoldDB" id="A0A8G0ZXL7"/>
<name>A0A8G0ZXL7_9RHOB</name>
<dbReference type="RefSeq" id="WP_220662140.1">
    <property type="nucleotide sequence ID" value="NZ_CP069370.1"/>
</dbReference>
<accession>A0A8G0ZXL7</accession>
<dbReference type="Pfam" id="PF13704">
    <property type="entry name" value="Glyco_tranf_2_4"/>
    <property type="match status" value="1"/>
</dbReference>
<evidence type="ECO:0000313" key="2">
    <source>
        <dbReference type="Proteomes" id="UP000826300"/>
    </source>
</evidence>
<keyword evidence="2" id="KW-1185">Reference proteome</keyword>
<dbReference type="KEGG" id="nsm:JO391_19930"/>
<proteinExistence type="predicted"/>
<evidence type="ECO:0000313" key="1">
    <source>
        <dbReference type="EMBL" id="QYZ69924.1"/>
    </source>
</evidence>
<sequence length="360" mass="39000">MPETKAEADLAGRRQDWGVVSTVSEAPELVVAFAAHALSLGAAEVCLYLDEPAPELERMLGANPRVRLVRCDAAYWAGLGMDRPWVPAIRQRANLKVELDAARFPWLLHIDADEFLWGPGDMGEILAAQPEEAGFLLIPVAERVHSGPADAANVFGGRFRRQVGGEAEVAIARLDGPAAPFLDQGMAGYAGGKSVFRSGGRAAAGVHLPDGAGEPLNVLYSHLILHFDGLTPAGWVAKKRRAIAQQPEWRSYPDSHRATRNQLAAVHDATDDAAAARVYSLIKELDPARETALAEQGILLDVELDLPAKIEAAFPGLALDFSAAALDRHVMAYRPRRDFQAVKHGLRAMLSRWTGRRPRA</sequence>
<reference evidence="1" key="1">
    <citation type="submission" date="2021-02" db="EMBL/GenBank/DDBJ databases">
        <title>Rhodobacter shimadae sp. nov., an aerobic anoxygenic phototrophic bacterium isolated from a hot spring.</title>
        <authorList>
            <person name="Muramatsu S."/>
            <person name="Haruta S."/>
            <person name="Hirose S."/>
            <person name="Hanada S."/>
        </authorList>
    </citation>
    <scope>NUCLEOTIDE SEQUENCE</scope>
    <source>
        <strain evidence="1">N10</strain>
    </source>
</reference>
<organism evidence="1 2">
    <name type="scientific">Neotabrizicola shimadae</name>
    <dbReference type="NCBI Taxonomy" id="2807096"/>
    <lineage>
        <taxon>Bacteria</taxon>
        <taxon>Pseudomonadati</taxon>
        <taxon>Pseudomonadota</taxon>
        <taxon>Alphaproteobacteria</taxon>
        <taxon>Rhodobacterales</taxon>
        <taxon>Paracoccaceae</taxon>
        <taxon>Neotabrizicola</taxon>
    </lineage>
</organism>
<gene>
    <name evidence="1" type="ORF">JO391_19930</name>
</gene>
<protein>
    <submittedName>
        <fullName evidence="1">Glycosyltransferase family 2 protein</fullName>
    </submittedName>
</protein>